<dbReference type="PhylomeDB" id="A7IPR4"/>
<dbReference type="Gene3D" id="3.40.50.1010">
    <property type="entry name" value="5'-nuclease"/>
    <property type="match status" value="1"/>
</dbReference>
<name>A7IPR4_XANP2</name>
<comment type="cofactor">
    <cofactor evidence="1 8">
        <name>Mg(2+)</name>
        <dbReference type="ChEBI" id="CHEBI:18420"/>
    </cofactor>
</comment>
<dbReference type="Pfam" id="PF01850">
    <property type="entry name" value="PIN"/>
    <property type="match status" value="1"/>
</dbReference>
<dbReference type="HOGENOM" id="CLU_144760_0_0_5"/>
<keyword evidence="3 8" id="KW-0540">Nuclease</keyword>
<feature type="binding site" evidence="8">
    <location>
        <position position="8"/>
    </location>
    <ligand>
        <name>Mg(2+)</name>
        <dbReference type="ChEBI" id="CHEBI:18420"/>
    </ligand>
</feature>
<evidence type="ECO:0000256" key="7">
    <source>
        <dbReference type="ARBA" id="ARBA00038093"/>
    </source>
</evidence>
<dbReference type="InterPro" id="IPR022907">
    <property type="entry name" value="VapC_family"/>
</dbReference>
<evidence type="ECO:0000256" key="6">
    <source>
        <dbReference type="ARBA" id="ARBA00022842"/>
    </source>
</evidence>
<evidence type="ECO:0000259" key="9">
    <source>
        <dbReference type="Pfam" id="PF01850"/>
    </source>
</evidence>
<evidence type="ECO:0000256" key="2">
    <source>
        <dbReference type="ARBA" id="ARBA00022649"/>
    </source>
</evidence>
<keyword evidence="10" id="KW-0614">Plasmid</keyword>
<keyword evidence="11" id="KW-1185">Reference proteome</keyword>
<dbReference type="InterPro" id="IPR029060">
    <property type="entry name" value="PIN-like_dom_sf"/>
</dbReference>
<evidence type="ECO:0000256" key="3">
    <source>
        <dbReference type="ARBA" id="ARBA00022722"/>
    </source>
</evidence>
<keyword evidence="6 8" id="KW-0460">Magnesium</keyword>
<reference evidence="10 11" key="1">
    <citation type="submission" date="2007-07" db="EMBL/GenBank/DDBJ databases">
        <title>Complete sequence of plasmid pXAUT01 of Xanthobacter autotrophicus Py2.</title>
        <authorList>
            <consortium name="US DOE Joint Genome Institute"/>
            <person name="Copeland A."/>
            <person name="Lucas S."/>
            <person name="Lapidus A."/>
            <person name="Barry K."/>
            <person name="Glavina del Rio T."/>
            <person name="Hammon N."/>
            <person name="Israni S."/>
            <person name="Dalin E."/>
            <person name="Tice H."/>
            <person name="Pitluck S."/>
            <person name="Sims D."/>
            <person name="Brettin T."/>
            <person name="Bruce D."/>
            <person name="Detter J.C."/>
            <person name="Han C."/>
            <person name="Tapia R."/>
            <person name="Brainard J."/>
            <person name="Schmutz J."/>
            <person name="Larimer F."/>
            <person name="Land M."/>
            <person name="Hauser L."/>
            <person name="Kyrpides N."/>
            <person name="Kim E."/>
            <person name="Ensigns S.A."/>
            <person name="Richardson P."/>
        </authorList>
    </citation>
    <scope>NUCLEOTIDE SEQUENCE [LARGE SCALE GENOMIC DNA]</scope>
    <source>
        <strain evidence="11">ATCC BAA-1158 / Py2</strain>
        <plasmid evidence="11">Plasmid pXAUT01</plasmid>
    </source>
</reference>
<keyword evidence="8" id="KW-0800">Toxin</keyword>
<sequence>MGPLMFVDTSVIVSILADEPDAVVFANKLTDAPRRYTSGLVILEAAMRLSTLLKVDPVDVEVRIQQVLEEARISVIPINASIAKRAVAAFATFGKGRGHPAQLNLADCMSYACARAYRVPLLFKGNDFSQTDIEVA</sequence>
<dbReference type="GO" id="GO:0016787">
    <property type="term" value="F:hydrolase activity"/>
    <property type="evidence" value="ECO:0007669"/>
    <property type="project" value="UniProtKB-KW"/>
</dbReference>
<dbReference type="EC" id="3.1.-.-" evidence="8"/>
<evidence type="ECO:0000256" key="4">
    <source>
        <dbReference type="ARBA" id="ARBA00022723"/>
    </source>
</evidence>
<evidence type="ECO:0000256" key="1">
    <source>
        <dbReference type="ARBA" id="ARBA00001946"/>
    </source>
</evidence>
<dbReference type="HAMAP" id="MF_00265">
    <property type="entry name" value="VapC_Nob1"/>
    <property type="match status" value="1"/>
</dbReference>
<evidence type="ECO:0000313" key="11">
    <source>
        <dbReference type="Proteomes" id="UP000002417"/>
    </source>
</evidence>
<accession>A7IPR4</accession>
<dbReference type="AlphaFoldDB" id="A7IPR4"/>
<protein>
    <recommendedName>
        <fullName evidence="8">Ribonuclease VapC</fullName>
        <shortName evidence="8">RNase VapC</shortName>
        <ecNumber evidence="8">3.1.-.-</ecNumber>
    </recommendedName>
    <alternativeName>
        <fullName evidence="8">Toxin VapC</fullName>
    </alternativeName>
</protein>
<evidence type="ECO:0000256" key="8">
    <source>
        <dbReference type="HAMAP-Rule" id="MF_00265"/>
    </source>
</evidence>
<dbReference type="eggNOG" id="COG3742">
    <property type="taxonomic scope" value="Bacteria"/>
</dbReference>
<evidence type="ECO:0000313" key="10">
    <source>
        <dbReference type="EMBL" id="ABS70010.1"/>
    </source>
</evidence>
<dbReference type="InterPro" id="IPR050556">
    <property type="entry name" value="Type_II_TA_system_RNase"/>
</dbReference>
<dbReference type="PANTHER" id="PTHR33653:SF1">
    <property type="entry name" value="RIBONUCLEASE VAPC2"/>
    <property type="match status" value="1"/>
</dbReference>
<dbReference type="EMBL" id="CP000782">
    <property type="protein sequence ID" value="ABS70010.1"/>
    <property type="molecule type" value="Genomic_DNA"/>
</dbReference>
<dbReference type="GO" id="GO:0000287">
    <property type="term" value="F:magnesium ion binding"/>
    <property type="evidence" value="ECO:0007669"/>
    <property type="project" value="UniProtKB-UniRule"/>
</dbReference>
<gene>
    <name evidence="8" type="primary">vapC</name>
    <name evidence="10" type="ordered locus">Xaut_4793</name>
</gene>
<organism evidence="10 11">
    <name type="scientific">Xanthobacter autotrophicus (strain ATCC BAA-1158 / Py2)</name>
    <dbReference type="NCBI Taxonomy" id="78245"/>
    <lineage>
        <taxon>Bacteria</taxon>
        <taxon>Pseudomonadati</taxon>
        <taxon>Pseudomonadota</taxon>
        <taxon>Alphaproteobacteria</taxon>
        <taxon>Hyphomicrobiales</taxon>
        <taxon>Xanthobacteraceae</taxon>
        <taxon>Xanthobacter</taxon>
    </lineage>
</organism>
<dbReference type="SUPFAM" id="SSF88723">
    <property type="entry name" value="PIN domain-like"/>
    <property type="match status" value="1"/>
</dbReference>
<geneLocation type="plasmid" evidence="10 11">
    <name>pXAUT01</name>
</geneLocation>
<dbReference type="Proteomes" id="UP000002417">
    <property type="component" value="Plasmid pXAUT01"/>
</dbReference>
<feature type="binding site" evidence="8">
    <location>
        <position position="107"/>
    </location>
    <ligand>
        <name>Mg(2+)</name>
        <dbReference type="ChEBI" id="CHEBI:18420"/>
    </ligand>
</feature>
<keyword evidence="2 8" id="KW-1277">Toxin-antitoxin system</keyword>
<dbReference type="PANTHER" id="PTHR33653">
    <property type="entry name" value="RIBONUCLEASE VAPC2"/>
    <property type="match status" value="1"/>
</dbReference>
<comment type="similarity">
    <text evidence="7 8">Belongs to the PINc/VapC protein family.</text>
</comment>
<dbReference type="KEGG" id="xau:Xaut_4793"/>
<dbReference type="CDD" id="cd09871">
    <property type="entry name" value="PIN_MtVapC28-VapC30-like"/>
    <property type="match status" value="1"/>
</dbReference>
<feature type="domain" description="PIN" evidence="9">
    <location>
        <begin position="5"/>
        <end position="132"/>
    </location>
</feature>
<dbReference type="InterPro" id="IPR002716">
    <property type="entry name" value="PIN_dom"/>
</dbReference>
<dbReference type="GO" id="GO:0090729">
    <property type="term" value="F:toxin activity"/>
    <property type="evidence" value="ECO:0007669"/>
    <property type="project" value="UniProtKB-KW"/>
</dbReference>
<comment type="function">
    <text evidence="8">Toxic component of a toxin-antitoxin (TA) system. An RNase.</text>
</comment>
<keyword evidence="5 8" id="KW-0378">Hydrolase</keyword>
<keyword evidence="4 8" id="KW-0479">Metal-binding</keyword>
<evidence type="ECO:0000256" key="5">
    <source>
        <dbReference type="ARBA" id="ARBA00022801"/>
    </source>
</evidence>
<dbReference type="GO" id="GO:0004540">
    <property type="term" value="F:RNA nuclease activity"/>
    <property type="evidence" value="ECO:0007669"/>
    <property type="project" value="InterPro"/>
</dbReference>
<proteinExistence type="inferred from homology"/>